<dbReference type="NCBIfam" id="TIGR00121">
    <property type="entry name" value="birA_ligase"/>
    <property type="match status" value="1"/>
</dbReference>
<evidence type="ECO:0000259" key="7">
    <source>
        <dbReference type="PROSITE" id="PS51733"/>
    </source>
</evidence>
<feature type="binding site" evidence="6">
    <location>
        <position position="254"/>
    </location>
    <ligand>
        <name>biotin</name>
        <dbReference type="ChEBI" id="CHEBI:57586"/>
    </ligand>
</feature>
<dbReference type="Gene3D" id="1.10.10.10">
    <property type="entry name" value="Winged helix-like DNA-binding domain superfamily/Winged helix DNA-binding domain"/>
    <property type="match status" value="1"/>
</dbReference>
<evidence type="ECO:0000256" key="5">
    <source>
        <dbReference type="ARBA" id="ARBA00047846"/>
    </source>
</evidence>
<dbReference type="Gene3D" id="3.30.930.10">
    <property type="entry name" value="Bira Bifunctional Protein, Domain 2"/>
    <property type="match status" value="1"/>
</dbReference>
<dbReference type="InterPro" id="IPR013196">
    <property type="entry name" value="HTH_11"/>
</dbReference>
<dbReference type="SUPFAM" id="SSF46785">
    <property type="entry name" value="Winged helix' DNA-binding domain"/>
    <property type="match status" value="1"/>
</dbReference>
<sequence length="394" mass="43287">MVSRYRKSNRKSKVFEGIGARAEIHLASVLLLRANIPSSFLAREVARGTGHDPNMRVPGEMSARIRSMEQRYHLLRLLSDGHFYSGETLGSALGVGRSAIWKLARSLETMGIEVFAVRGKGYRLSAPMALLERDRILAEVGPEAIGLLADIEILPEVDSTNNYLATRALEGARDGHACLAEYQSAGRGRRGRSWVSPFGANIYLSVLRYFGALPDGPQGLSLAVGVATASALASVGISDVGLKWPNDLLWKNRKLGGILLELVGEPGGHWQVVVGLGLNVNLPPESAKFIDQPWVDLKTMRGEIDRNRVAGRILRYLLLELERFSQHGFAPFRSLWESHDVARDRPVVIKDLHRETRGLARGVDDTGALLLSVDGQVRRILSGDLSLRIEPDPL</sequence>
<dbReference type="GO" id="GO:0005737">
    <property type="term" value="C:cytoplasm"/>
    <property type="evidence" value="ECO:0007669"/>
    <property type="project" value="TreeGrafter"/>
</dbReference>
<dbReference type="InterPro" id="IPR004408">
    <property type="entry name" value="Biotin_CoA_COase_ligase"/>
</dbReference>
<protein>
    <recommendedName>
        <fullName evidence="6">Bifunctional ligase/repressor BirA</fullName>
    </recommendedName>
    <alternativeName>
        <fullName evidence="6">Biotin operon repressor</fullName>
    </alternativeName>
    <alternativeName>
        <fullName evidence="6">Biotin--[acetyl-CoA-carboxylase] ligase</fullName>
        <ecNumber evidence="6">6.3.4.15</ecNumber>
    </alternativeName>
    <alternativeName>
        <fullName evidence="6">Biotin--protein ligase</fullName>
    </alternativeName>
    <alternativeName>
        <fullName evidence="6">Biotin-[acetyl-CoA carboxylase] synthetase</fullName>
    </alternativeName>
</protein>
<evidence type="ECO:0000313" key="8">
    <source>
        <dbReference type="EMBL" id="VFK67400.1"/>
    </source>
</evidence>
<evidence type="ECO:0000313" key="9">
    <source>
        <dbReference type="EMBL" id="VFK72766.1"/>
    </source>
</evidence>
<feature type="DNA-binding region" description="H-T-H motif" evidence="6">
    <location>
        <begin position="86"/>
        <end position="105"/>
    </location>
</feature>
<evidence type="ECO:0000256" key="3">
    <source>
        <dbReference type="ARBA" id="ARBA00022840"/>
    </source>
</evidence>
<dbReference type="PANTHER" id="PTHR12835">
    <property type="entry name" value="BIOTIN PROTEIN LIGASE"/>
    <property type="match status" value="1"/>
</dbReference>
<evidence type="ECO:0000256" key="1">
    <source>
        <dbReference type="ARBA" id="ARBA00022598"/>
    </source>
</evidence>
<keyword evidence="1 6" id="KW-0436">Ligase</keyword>
<dbReference type="Gene3D" id="2.30.30.100">
    <property type="match status" value="1"/>
</dbReference>
<dbReference type="CDD" id="cd16442">
    <property type="entry name" value="BPL"/>
    <property type="match status" value="1"/>
</dbReference>
<reference evidence="9" key="1">
    <citation type="submission" date="2019-02" db="EMBL/GenBank/DDBJ databases">
        <authorList>
            <person name="Gruber-Vodicka R. H."/>
            <person name="Seah K. B. B."/>
        </authorList>
    </citation>
    <scope>NUCLEOTIDE SEQUENCE</scope>
    <source>
        <strain evidence="9">BECK_BY19</strain>
        <strain evidence="8">BECK_BY8</strain>
    </source>
</reference>
<keyword evidence="3 6" id="KW-0067">ATP-binding</keyword>
<dbReference type="Pfam" id="PF03099">
    <property type="entry name" value="BPL_LplA_LipB"/>
    <property type="match status" value="1"/>
</dbReference>
<keyword evidence="6" id="KW-0678">Repressor</keyword>
<name>A0A451B3D8_9GAMM</name>
<comment type="function">
    <text evidence="6">Acts both as a biotin--[acetyl-CoA-carboxylase] ligase and a biotin-operon repressor. In the presence of ATP, BirA activates biotin to form the BirA-biotinyl-5'-adenylate (BirA-bio-5'-AMP or holoBirA) complex. HoloBirA can either transfer the biotinyl moiety to the biotin carboxyl carrier protein (BCCP) subunit of acetyl-CoA carboxylase, or bind to the biotin operator site and inhibit transcription of the operon.</text>
</comment>
<dbReference type="AlphaFoldDB" id="A0A451B3D8"/>
<keyword evidence="6" id="KW-0804">Transcription</keyword>
<dbReference type="GO" id="GO:0004077">
    <property type="term" value="F:biotin--[biotin carboxyl-carrier protein] ligase activity"/>
    <property type="evidence" value="ECO:0007669"/>
    <property type="project" value="UniProtKB-UniRule"/>
</dbReference>
<dbReference type="InterPro" id="IPR030855">
    <property type="entry name" value="Bifunct_BirA"/>
</dbReference>
<dbReference type="SUPFAM" id="SSF50037">
    <property type="entry name" value="C-terminal domain of transcriptional repressors"/>
    <property type="match status" value="1"/>
</dbReference>
<dbReference type="InterPro" id="IPR036388">
    <property type="entry name" value="WH-like_DNA-bd_sf"/>
</dbReference>
<feature type="binding site" evidence="6">
    <location>
        <begin position="187"/>
        <end position="189"/>
    </location>
    <ligand>
        <name>biotin</name>
        <dbReference type="ChEBI" id="CHEBI:57586"/>
    </ligand>
</feature>
<gene>
    <name evidence="6" type="primary">birA</name>
    <name evidence="8" type="ORF">BECKUNK1418G_GA0071005_114011</name>
    <name evidence="9" type="ORF">BECKUNK1418H_GA0071006_113711</name>
</gene>
<dbReference type="PANTHER" id="PTHR12835:SF5">
    <property type="entry name" value="BIOTIN--PROTEIN LIGASE"/>
    <property type="match status" value="1"/>
</dbReference>
<dbReference type="InterPro" id="IPR008988">
    <property type="entry name" value="Transcriptional_repressor_C"/>
</dbReference>
<dbReference type="SUPFAM" id="SSF55681">
    <property type="entry name" value="Class II aaRS and biotin synthetases"/>
    <property type="match status" value="1"/>
</dbReference>
<keyword evidence="6" id="KW-0238">DNA-binding</keyword>
<dbReference type="GO" id="GO:0006355">
    <property type="term" value="P:regulation of DNA-templated transcription"/>
    <property type="evidence" value="ECO:0007669"/>
    <property type="project" value="UniProtKB-UniRule"/>
</dbReference>
<evidence type="ECO:0000256" key="6">
    <source>
        <dbReference type="HAMAP-Rule" id="MF_00978"/>
    </source>
</evidence>
<dbReference type="NCBIfam" id="NF008847">
    <property type="entry name" value="PRK11886.1-2"/>
    <property type="match status" value="1"/>
</dbReference>
<accession>A0A451B3D8</accession>
<evidence type="ECO:0000256" key="2">
    <source>
        <dbReference type="ARBA" id="ARBA00022741"/>
    </source>
</evidence>
<dbReference type="InterPro" id="IPR003142">
    <property type="entry name" value="BPL_C"/>
</dbReference>
<dbReference type="HAMAP" id="MF_00978">
    <property type="entry name" value="Bifunct_BirA"/>
    <property type="match status" value="1"/>
</dbReference>
<dbReference type="PROSITE" id="PS51733">
    <property type="entry name" value="BPL_LPL_CATALYTIC"/>
    <property type="match status" value="1"/>
</dbReference>
<keyword evidence="2 6" id="KW-0547">Nucleotide-binding</keyword>
<dbReference type="EMBL" id="CAADGD010000137">
    <property type="protein sequence ID" value="VFK72766.1"/>
    <property type="molecule type" value="Genomic_DNA"/>
</dbReference>
<dbReference type="Pfam" id="PF02237">
    <property type="entry name" value="BPL_C"/>
    <property type="match status" value="1"/>
</dbReference>
<dbReference type="InterPro" id="IPR036390">
    <property type="entry name" value="WH_DNA-bd_sf"/>
</dbReference>
<organism evidence="9">
    <name type="scientific">Candidatus Kentrum sp. UNK</name>
    <dbReference type="NCBI Taxonomy" id="2126344"/>
    <lineage>
        <taxon>Bacteria</taxon>
        <taxon>Pseudomonadati</taxon>
        <taxon>Pseudomonadota</taxon>
        <taxon>Gammaproteobacteria</taxon>
        <taxon>Candidatus Kentrum</taxon>
    </lineage>
</organism>
<feature type="binding site" evidence="6">
    <location>
        <position position="183"/>
    </location>
    <ligand>
        <name>biotin</name>
        <dbReference type="ChEBI" id="CHEBI:57586"/>
    </ligand>
</feature>
<dbReference type="InterPro" id="IPR045864">
    <property type="entry name" value="aa-tRNA-synth_II/BPL/LPL"/>
</dbReference>
<dbReference type="GO" id="GO:0003677">
    <property type="term" value="F:DNA binding"/>
    <property type="evidence" value="ECO:0007669"/>
    <property type="project" value="UniProtKB-UniRule"/>
</dbReference>
<dbReference type="InterPro" id="IPR004143">
    <property type="entry name" value="BPL_LPL_catalytic"/>
</dbReference>
<comment type="similarity">
    <text evidence="6">Belongs to the biotin--protein ligase family.</text>
</comment>
<proteinExistence type="inferred from homology"/>
<feature type="binding site" evidence="6">
    <location>
        <begin position="159"/>
        <end position="161"/>
    </location>
    <ligand>
        <name>biotin</name>
        <dbReference type="ChEBI" id="CHEBI:57586"/>
    </ligand>
</feature>
<feature type="domain" description="BPL/LPL catalytic" evidence="7">
    <location>
        <begin position="146"/>
        <end position="325"/>
    </location>
</feature>
<comment type="catalytic activity">
    <reaction evidence="5 6">
        <text>biotin + L-lysyl-[protein] + ATP = N(6)-biotinyl-L-lysyl-[protein] + AMP + diphosphate + H(+)</text>
        <dbReference type="Rhea" id="RHEA:11756"/>
        <dbReference type="Rhea" id="RHEA-COMP:9752"/>
        <dbReference type="Rhea" id="RHEA-COMP:10505"/>
        <dbReference type="ChEBI" id="CHEBI:15378"/>
        <dbReference type="ChEBI" id="CHEBI:29969"/>
        <dbReference type="ChEBI" id="CHEBI:30616"/>
        <dbReference type="ChEBI" id="CHEBI:33019"/>
        <dbReference type="ChEBI" id="CHEBI:57586"/>
        <dbReference type="ChEBI" id="CHEBI:83144"/>
        <dbReference type="ChEBI" id="CHEBI:456215"/>
        <dbReference type="EC" id="6.3.4.15"/>
    </reaction>
</comment>
<keyword evidence="4 6" id="KW-0092">Biotin</keyword>
<dbReference type="GO" id="GO:0005524">
    <property type="term" value="F:ATP binding"/>
    <property type="evidence" value="ECO:0007669"/>
    <property type="project" value="UniProtKB-UniRule"/>
</dbReference>
<keyword evidence="6" id="KW-0805">Transcription regulation</keyword>
<dbReference type="EMBL" id="CAADFZ010000140">
    <property type="protein sequence ID" value="VFK67400.1"/>
    <property type="molecule type" value="Genomic_DNA"/>
</dbReference>
<evidence type="ECO:0000256" key="4">
    <source>
        <dbReference type="ARBA" id="ARBA00023267"/>
    </source>
</evidence>
<dbReference type="EC" id="6.3.4.15" evidence="6"/>
<dbReference type="Pfam" id="PF08279">
    <property type="entry name" value="HTH_11"/>
    <property type="match status" value="1"/>
</dbReference>